<dbReference type="Pfam" id="PF00646">
    <property type="entry name" value="F-box"/>
    <property type="match status" value="1"/>
</dbReference>
<dbReference type="InterPro" id="IPR001810">
    <property type="entry name" value="F-box_dom"/>
</dbReference>
<dbReference type="PANTHER" id="PTHR31672:SF10">
    <property type="entry name" value="F-BOX DOMAIN-CONTAINING PROTEIN"/>
    <property type="match status" value="1"/>
</dbReference>
<dbReference type="Proteomes" id="UP001457282">
    <property type="component" value="Unassembled WGS sequence"/>
</dbReference>
<gene>
    <name evidence="2" type="ORF">M0R45_017696</name>
</gene>
<dbReference type="CDD" id="cd22157">
    <property type="entry name" value="F-box_AtFBW1-like"/>
    <property type="match status" value="1"/>
</dbReference>
<dbReference type="InterPro" id="IPR036047">
    <property type="entry name" value="F-box-like_dom_sf"/>
</dbReference>
<protein>
    <recommendedName>
        <fullName evidence="1">F-box domain-containing protein</fullName>
    </recommendedName>
</protein>
<dbReference type="Gene3D" id="1.20.1280.50">
    <property type="match status" value="1"/>
</dbReference>
<dbReference type="InterPro" id="IPR017451">
    <property type="entry name" value="F-box-assoc_interact_dom"/>
</dbReference>
<dbReference type="Pfam" id="PF07734">
    <property type="entry name" value="FBA_1"/>
    <property type="match status" value="1"/>
</dbReference>
<organism evidence="2 3">
    <name type="scientific">Rubus argutus</name>
    <name type="common">Southern blackberry</name>
    <dbReference type="NCBI Taxonomy" id="59490"/>
    <lineage>
        <taxon>Eukaryota</taxon>
        <taxon>Viridiplantae</taxon>
        <taxon>Streptophyta</taxon>
        <taxon>Embryophyta</taxon>
        <taxon>Tracheophyta</taxon>
        <taxon>Spermatophyta</taxon>
        <taxon>Magnoliopsida</taxon>
        <taxon>eudicotyledons</taxon>
        <taxon>Gunneridae</taxon>
        <taxon>Pentapetalae</taxon>
        <taxon>rosids</taxon>
        <taxon>fabids</taxon>
        <taxon>Rosales</taxon>
        <taxon>Rosaceae</taxon>
        <taxon>Rosoideae</taxon>
        <taxon>Rosoideae incertae sedis</taxon>
        <taxon>Rubus</taxon>
    </lineage>
</organism>
<proteinExistence type="predicted"/>
<dbReference type="EMBL" id="JBEDUW010000003">
    <property type="protein sequence ID" value="KAK9941068.1"/>
    <property type="molecule type" value="Genomic_DNA"/>
</dbReference>
<sequence>MSDYLPQEVITNILVRLPIKSLVRCTSVCKSWSSMIKNSSFIRAHLSRTINLNNLHGTHLLLLHKVSCESSSSSFCHNTFIHEVKEDDYSLHYDNHAFDEYCKIGFQSPIADMEMYNECFRVVGICNGLVCLADDLSRYGYNFIIWNPSIRKLVTLPKPGVTFKTVGGYDACHGFAFDAITNDYKVVRLVEDQNRFIEGQTENQTFVEVYSLAAGSWSNPWFVDPQCSISAHSPQAFVNGALHWDARGLASNSYCFFILAFDVGSELFREIMMPKSLDLDFVSALRLSVSGYGNSLALFMRSNEYTNSFLDIWVMKEYCVEESWTKLITLRPQGPERSLPKALCFRKSSEVVMANHEQHHYRGEARNELVSLDLVSGQFKNLGISQYQYYTIDSYEESIVLLDRNEAVSC</sequence>
<dbReference type="NCBIfam" id="TIGR01640">
    <property type="entry name" value="F_box_assoc_1"/>
    <property type="match status" value="1"/>
</dbReference>
<keyword evidence="3" id="KW-1185">Reference proteome</keyword>
<dbReference type="PROSITE" id="PS50181">
    <property type="entry name" value="FBOX"/>
    <property type="match status" value="1"/>
</dbReference>
<name>A0AAW1XZ38_RUBAR</name>
<feature type="domain" description="F-box" evidence="1">
    <location>
        <begin position="1"/>
        <end position="45"/>
    </location>
</feature>
<evidence type="ECO:0000313" key="3">
    <source>
        <dbReference type="Proteomes" id="UP001457282"/>
    </source>
</evidence>
<dbReference type="InterPro" id="IPR006527">
    <property type="entry name" value="F-box-assoc_dom_typ1"/>
</dbReference>
<comment type="caution">
    <text evidence="2">The sequence shown here is derived from an EMBL/GenBank/DDBJ whole genome shotgun (WGS) entry which is preliminary data.</text>
</comment>
<dbReference type="PANTHER" id="PTHR31672">
    <property type="entry name" value="BNACNNG10540D PROTEIN"/>
    <property type="match status" value="1"/>
</dbReference>
<evidence type="ECO:0000313" key="2">
    <source>
        <dbReference type="EMBL" id="KAK9941068.1"/>
    </source>
</evidence>
<accession>A0AAW1XZ38</accession>
<dbReference type="SMART" id="SM00256">
    <property type="entry name" value="FBOX"/>
    <property type="match status" value="1"/>
</dbReference>
<dbReference type="SUPFAM" id="SSF81383">
    <property type="entry name" value="F-box domain"/>
    <property type="match status" value="1"/>
</dbReference>
<dbReference type="InterPro" id="IPR050796">
    <property type="entry name" value="SCF_F-box_component"/>
</dbReference>
<dbReference type="AlphaFoldDB" id="A0AAW1XZ38"/>
<reference evidence="2 3" key="1">
    <citation type="journal article" date="2023" name="G3 (Bethesda)">
        <title>A chromosome-length genome assembly and annotation of blackberry (Rubus argutus, cv. 'Hillquist').</title>
        <authorList>
            <person name="Bruna T."/>
            <person name="Aryal R."/>
            <person name="Dudchenko O."/>
            <person name="Sargent D.J."/>
            <person name="Mead D."/>
            <person name="Buti M."/>
            <person name="Cavallini A."/>
            <person name="Hytonen T."/>
            <person name="Andres J."/>
            <person name="Pham M."/>
            <person name="Weisz D."/>
            <person name="Mascagni F."/>
            <person name="Usai G."/>
            <person name="Natali L."/>
            <person name="Bassil N."/>
            <person name="Fernandez G.E."/>
            <person name="Lomsadze A."/>
            <person name="Armour M."/>
            <person name="Olukolu B."/>
            <person name="Poorten T."/>
            <person name="Britton C."/>
            <person name="Davik J."/>
            <person name="Ashrafi H."/>
            <person name="Aiden E.L."/>
            <person name="Borodovsky M."/>
            <person name="Worthington M."/>
        </authorList>
    </citation>
    <scope>NUCLEOTIDE SEQUENCE [LARGE SCALE GENOMIC DNA]</scope>
    <source>
        <strain evidence="2">PI 553951</strain>
    </source>
</reference>
<evidence type="ECO:0000259" key="1">
    <source>
        <dbReference type="PROSITE" id="PS50181"/>
    </source>
</evidence>